<sequence>MFIQITGSALILFAFVLSQLGLLKATSVTYLILNVIGSSFLAFDAFHLQQWGFVALEGVWAIVSLIGLIRLYFENMKTKSS</sequence>
<dbReference type="RefSeq" id="WP_219524936.1">
    <property type="nucleotide sequence ID" value="NZ_BBAL01000010.1"/>
</dbReference>
<evidence type="ECO:0000256" key="1">
    <source>
        <dbReference type="SAM" id="Phobius"/>
    </source>
</evidence>
<dbReference type="AlphaFoldDB" id="A0A2A5RM59"/>
<gene>
    <name evidence="3" type="ORF">RT41_GL001260</name>
</gene>
<proteinExistence type="predicted"/>
<evidence type="ECO:0000259" key="2">
    <source>
        <dbReference type="Pfam" id="PF26604"/>
    </source>
</evidence>
<dbReference type="Pfam" id="PF26604">
    <property type="entry name" value="CBU_0592"/>
    <property type="match status" value="1"/>
</dbReference>
<dbReference type="InterPro" id="IPR058058">
    <property type="entry name" value="CBU_0592-like"/>
</dbReference>
<keyword evidence="1" id="KW-0472">Membrane</keyword>
<dbReference type="NCBIfam" id="NF047864">
    <property type="entry name" value="CBU_0592_membra"/>
    <property type="match status" value="1"/>
</dbReference>
<keyword evidence="1" id="KW-1133">Transmembrane helix</keyword>
<dbReference type="Proteomes" id="UP000218181">
    <property type="component" value="Unassembled WGS sequence"/>
</dbReference>
<keyword evidence="1" id="KW-0812">Transmembrane</keyword>
<evidence type="ECO:0000313" key="3">
    <source>
        <dbReference type="EMBL" id="PCS00373.1"/>
    </source>
</evidence>
<reference evidence="3 4" key="1">
    <citation type="submission" date="2014-12" db="EMBL/GenBank/DDBJ databases">
        <title>Draft genome sequences of 10 type strains of Lactococcus.</title>
        <authorList>
            <person name="Sun Z."/>
            <person name="Zhong Z."/>
            <person name="Liu W."/>
            <person name="Zhang W."/>
            <person name="Zhang H."/>
        </authorList>
    </citation>
    <scope>NUCLEOTIDE SEQUENCE [LARGE SCALE GENOMIC DNA]</scope>
    <source>
        <strain evidence="3 4">JCM 16395</strain>
    </source>
</reference>
<name>A0A2A5RM59_9LACT</name>
<comment type="caution">
    <text evidence="3">The sequence shown here is derived from an EMBL/GenBank/DDBJ whole genome shotgun (WGS) entry which is preliminary data.</text>
</comment>
<protein>
    <submittedName>
        <fullName evidence="3">Permease</fullName>
    </submittedName>
</protein>
<organism evidence="3 4">
    <name type="scientific">Lactococcus fujiensis JCM 16395</name>
    <dbReference type="NCBI Taxonomy" id="1291764"/>
    <lineage>
        <taxon>Bacteria</taxon>
        <taxon>Bacillati</taxon>
        <taxon>Bacillota</taxon>
        <taxon>Bacilli</taxon>
        <taxon>Lactobacillales</taxon>
        <taxon>Streptococcaceae</taxon>
        <taxon>Lactococcus</taxon>
    </lineage>
</organism>
<feature type="transmembrane region" description="Helical" evidence="1">
    <location>
        <begin position="49"/>
        <end position="73"/>
    </location>
</feature>
<evidence type="ECO:0000313" key="4">
    <source>
        <dbReference type="Proteomes" id="UP000218181"/>
    </source>
</evidence>
<feature type="domain" description="CBU-0592-like" evidence="2">
    <location>
        <begin position="2"/>
        <end position="72"/>
    </location>
</feature>
<dbReference type="EMBL" id="JXJU01000004">
    <property type="protein sequence ID" value="PCS00373.1"/>
    <property type="molecule type" value="Genomic_DNA"/>
</dbReference>
<accession>A0A2A5RM59</accession>
<keyword evidence="4" id="KW-1185">Reference proteome</keyword>